<keyword evidence="1" id="KW-0223">Dioxygenase</keyword>
<gene>
    <name evidence="1" type="ORF">DK847_17225</name>
</gene>
<dbReference type="GO" id="GO:0016706">
    <property type="term" value="F:2-oxoglutarate-dependent dioxygenase activity"/>
    <property type="evidence" value="ECO:0007669"/>
    <property type="project" value="UniProtKB-ARBA"/>
</dbReference>
<evidence type="ECO:0000313" key="2">
    <source>
        <dbReference type="Proteomes" id="UP000248795"/>
    </source>
</evidence>
<organism evidence="1 2">
    <name type="scientific">Aestuariivirga litoralis</name>
    <dbReference type="NCBI Taxonomy" id="2650924"/>
    <lineage>
        <taxon>Bacteria</taxon>
        <taxon>Pseudomonadati</taxon>
        <taxon>Pseudomonadota</taxon>
        <taxon>Alphaproteobacteria</taxon>
        <taxon>Hyphomicrobiales</taxon>
        <taxon>Aestuariivirgaceae</taxon>
        <taxon>Aestuariivirga</taxon>
    </lineage>
</organism>
<dbReference type="InterPro" id="IPR008775">
    <property type="entry name" value="Phytyl_CoA_dOase-like"/>
</dbReference>
<protein>
    <submittedName>
        <fullName evidence="1">Phytanoyl-CoA dioxygenase</fullName>
    </submittedName>
</protein>
<keyword evidence="1" id="KW-0560">Oxidoreductase</keyword>
<dbReference type="Gene3D" id="2.60.120.620">
    <property type="entry name" value="q2cbj1_9rhob like domain"/>
    <property type="match status" value="1"/>
</dbReference>
<name>A0A2W2AJG3_9HYPH</name>
<evidence type="ECO:0000313" key="1">
    <source>
        <dbReference type="EMBL" id="PZF75585.1"/>
    </source>
</evidence>
<accession>A0A2W2AJG3</accession>
<comment type="caution">
    <text evidence="1">The sequence shown here is derived from an EMBL/GenBank/DDBJ whole genome shotgun (WGS) entry which is preliminary data.</text>
</comment>
<dbReference type="PANTHER" id="PTHR20883:SF49">
    <property type="entry name" value="PHYTANOYL-COA DIOXYGENASE"/>
    <property type="match status" value="1"/>
</dbReference>
<dbReference type="Pfam" id="PF05721">
    <property type="entry name" value="PhyH"/>
    <property type="match status" value="1"/>
</dbReference>
<dbReference type="RefSeq" id="WP_111199779.1">
    <property type="nucleotide sequence ID" value="NZ_QKVK01000009.1"/>
</dbReference>
<keyword evidence="2" id="KW-1185">Reference proteome</keyword>
<dbReference type="AlphaFoldDB" id="A0A2W2AJG3"/>
<dbReference type="GO" id="GO:0005506">
    <property type="term" value="F:iron ion binding"/>
    <property type="evidence" value="ECO:0007669"/>
    <property type="project" value="UniProtKB-ARBA"/>
</dbReference>
<proteinExistence type="predicted"/>
<dbReference type="EMBL" id="QKVK01000009">
    <property type="protein sequence ID" value="PZF75585.1"/>
    <property type="molecule type" value="Genomic_DNA"/>
</dbReference>
<dbReference type="Proteomes" id="UP000248795">
    <property type="component" value="Unassembled WGS sequence"/>
</dbReference>
<reference evidence="2" key="1">
    <citation type="submission" date="2018-06" db="EMBL/GenBank/DDBJ databases">
        <title>Aestuariibacter litoralis strain KCTC 52945T.</title>
        <authorList>
            <person name="Li X."/>
            <person name="Salam N."/>
            <person name="Li J.-L."/>
            <person name="Chen Y.-M."/>
            <person name="Yang Z.-W."/>
            <person name="Zhang L.-Y."/>
            <person name="Han M.-X."/>
            <person name="Xiao M."/>
            <person name="Li W.-J."/>
        </authorList>
    </citation>
    <scope>NUCLEOTIDE SEQUENCE [LARGE SCALE GENOMIC DNA]</scope>
    <source>
        <strain evidence="2">KCTC 52945</strain>
    </source>
</reference>
<sequence>MTSLVAPDTIEAFRRDGACVLRGVFTDWVQTLRDGVDRNLAAPSADVKIYQGKDGAGRFVGDYCNWDRIPEYRDFIFNSAAAQIGRALMGSRQVRLFHEHVLVKEPGADVPTPWHQDQPYYCVDGTDTVSLWIPLDSVPRERTLEFVAGSHKWGKYFRPERFNKTALNENDGLEPVPDIDGNRDKYQVLGWALEPGDAVAFNYLTLHGAPANRSKVEQRRAFSLRLMGDDVRFARREGINTSPPFRGVTLAHGAVMDAPEFPLLAG</sequence>
<dbReference type="SUPFAM" id="SSF51197">
    <property type="entry name" value="Clavaminate synthase-like"/>
    <property type="match status" value="1"/>
</dbReference>
<dbReference type="PANTHER" id="PTHR20883">
    <property type="entry name" value="PHYTANOYL-COA DIOXYGENASE DOMAIN CONTAINING 1"/>
    <property type="match status" value="1"/>
</dbReference>